<protein>
    <recommendedName>
        <fullName evidence="14">Acyl carrier protein</fullName>
    </recommendedName>
</protein>
<keyword evidence="12" id="KW-0496">Mitochondrion</keyword>
<dbReference type="PANTHER" id="PTHR20863">
    <property type="entry name" value="ACYL CARRIER PROTEIN"/>
    <property type="match status" value="1"/>
</dbReference>
<evidence type="ECO:0000256" key="9">
    <source>
        <dbReference type="ARBA" id="ARBA00022946"/>
    </source>
</evidence>
<comment type="caution">
    <text evidence="17">The sequence shown here is derived from an EMBL/GenBank/DDBJ whole genome shotgun (WGS) entry which is preliminary data.</text>
</comment>
<proteinExistence type="inferred from homology"/>
<dbReference type="GO" id="GO:0005739">
    <property type="term" value="C:mitochondrion"/>
    <property type="evidence" value="ECO:0007669"/>
    <property type="project" value="UniProtKB-SubCell"/>
</dbReference>
<keyword evidence="9" id="KW-0809">Transit peptide</keyword>
<dbReference type="InterPro" id="IPR009081">
    <property type="entry name" value="PP-bd_ACP"/>
</dbReference>
<evidence type="ECO:0000313" key="18">
    <source>
        <dbReference type="Proteomes" id="UP000663870"/>
    </source>
</evidence>
<dbReference type="PANTHER" id="PTHR20863:SF28">
    <property type="entry name" value="ACYL CARRIER PROTEIN, MITOCHONDRIAL"/>
    <property type="match status" value="1"/>
</dbReference>
<evidence type="ECO:0000313" key="17">
    <source>
        <dbReference type="EMBL" id="CAF0932104.1"/>
    </source>
</evidence>
<dbReference type="InterPro" id="IPR003231">
    <property type="entry name" value="ACP"/>
</dbReference>
<evidence type="ECO:0000256" key="8">
    <source>
        <dbReference type="ARBA" id="ARBA00022832"/>
    </source>
</evidence>
<keyword evidence="11" id="KW-0443">Lipid metabolism</keyword>
<evidence type="ECO:0000256" key="13">
    <source>
        <dbReference type="ARBA" id="ARBA00023160"/>
    </source>
</evidence>
<evidence type="ECO:0000256" key="10">
    <source>
        <dbReference type="ARBA" id="ARBA00022982"/>
    </source>
</evidence>
<evidence type="ECO:0000256" key="12">
    <source>
        <dbReference type="ARBA" id="ARBA00023128"/>
    </source>
</evidence>
<keyword evidence="4" id="KW-0813">Transport</keyword>
<reference evidence="17" key="1">
    <citation type="submission" date="2021-02" db="EMBL/GenBank/DDBJ databases">
        <authorList>
            <person name="Nowell W R."/>
        </authorList>
    </citation>
    <scope>NUCLEOTIDE SEQUENCE</scope>
</reference>
<feature type="domain" description="Carrier" evidence="15">
    <location>
        <begin position="75"/>
        <end position="153"/>
    </location>
</feature>
<dbReference type="EMBL" id="CAJNOL010000206">
    <property type="protein sequence ID" value="CAF0932104.1"/>
    <property type="molecule type" value="Genomic_DNA"/>
</dbReference>
<evidence type="ECO:0000256" key="14">
    <source>
        <dbReference type="RuleBase" id="RU000722"/>
    </source>
</evidence>
<keyword evidence="6 14" id="KW-0444">Lipid biosynthesis</keyword>
<dbReference type="Gene3D" id="1.10.1200.10">
    <property type="entry name" value="ACP-like"/>
    <property type="match status" value="1"/>
</dbReference>
<keyword evidence="10" id="KW-0249">Electron transport</keyword>
<gene>
    <name evidence="17" type="ORF">JXQ802_LOCUS10693</name>
    <name evidence="16" type="ORF">PYM288_LOCUS10589</name>
</gene>
<dbReference type="AlphaFoldDB" id="A0A814BN20"/>
<dbReference type="InterPro" id="IPR036736">
    <property type="entry name" value="ACP-like_sf"/>
</dbReference>
<evidence type="ECO:0000256" key="5">
    <source>
        <dbReference type="ARBA" id="ARBA00022450"/>
    </source>
</evidence>
<evidence type="ECO:0000256" key="6">
    <source>
        <dbReference type="ARBA" id="ARBA00022516"/>
    </source>
</evidence>
<name>A0A814BN20_9BILA</name>
<accession>A0A814BN20</accession>
<dbReference type="Proteomes" id="UP000663870">
    <property type="component" value="Unassembled WGS sequence"/>
</dbReference>
<dbReference type="GO" id="GO:0000036">
    <property type="term" value="F:acyl carrier activity"/>
    <property type="evidence" value="ECO:0007669"/>
    <property type="project" value="TreeGrafter"/>
</dbReference>
<dbReference type="FunFam" id="1.10.1200.10:FF:000003">
    <property type="entry name" value="Acyl carrier protein"/>
    <property type="match status" value="1"/>
</dbReference>
<evidence type="ECO:0000256" key="11">
    <source>
        <dbReference type="ARBA" id="ARBA00023098"/>
    </source>
</evidence>
<comment type="function">
    <text evidence="14">Carrier of the growing fatty acid chain in fatty acid biosynthesis.</text>
</comment>
<comment type="similarity">
    <text evidence="3">Belongs to the acyl carrier protein (ACP) family.</text>
</comment>
<keyword evidence="18" id="KW-1185">Reference proteome</keyword>
<keyword evidence="13 14" id="KW-0275">Fatty acid biosynthesis</keyword>
<organism evidence="17 18">
    <name type="scientific">Rotaria sordida</name>
    <dbReference type="NCBI Taxonomy" id="392033"/>
    <lineage>
        <taxon>Eukaryota</taxon>
        <taxon>Metazoa</taxon>
        <taxon>Spiralia</taxon>
        <taxon>Gnathifera</taxon>
        <taxon>Rotifera</taxon>
        <taxon>Eurotatoria</taxon>
        <taxon>Bdelloidea</taxon>
        <taxon>Philodinida</taxon>
        <taxon>Philodinidae</taxon>
        <taxon>Rotaria</taxon>
    </lineage>
</organism>
<dbReference type="GO" id="GO:0000035">
    <property type="term" value="F:acyl binding"/>
    <property type="evidence" value="ECO:0007669"/>
    <property type="project" value="TreeGrafter"/>
</dbReference>
<keyword evidence="7" id="KW-0597">Phosphoprotein</keyword>
<keyword evidence="8" id="KW-0276">Fatty acid metabolism</keyword>
<dbReference type="HAMAP" id="MF_01217">
    <property type="entry name" value="Acyl_carrier"/>
    <property type="match status" value="1"/>
</dbReference>
<dbReference type="Proteomes" id="UP000663854">
    <property type="component" value="Unassembled WGS sequence"/>
</dbReference>
<evidence type="ECO:0000256" key="4">
    <source>
        <dbReference type="ARBA" id="ARBA00022448"/>
    </source>
</evidence>
<dbReference type="PROSITE" id="PS50075">
    <property type="entry name" value="CARRIER"/>
    <property type="match status" value="1"/>
</dbReference>
<dbReference type="Pfam" id="PF00550">
    <property type="entry name" value="PP-binding"/>
    <property type="match status" value="1"/>
</dbReference>
<evidence type="ECO:0000256" key="7">
    <source>
        <dbReference type="ARBA" id="ARBA00022553"/>
    </source>
</evidence>
<sequence length="156" mass="18292">MLKTIIRQSIHLQPILNARLSTSLCNRLHTLSNHMNVYPNNSFWPYVIVSRRTAILDQHIKEADQMRTRPPSTPHDIERRVLRICNEYDKIQEANKNNITLSTHFMKDLGLDSLDHVEIIVAVENEFGFEIPDSDYDKLYTIQAMVDYLVQKMRIV</sequence>
<comment type="subcellular location">
    <subcellularLocation>
        <location evidence="1">Mitochondrion</location>
    </subcellularLocation>
</comment>
<dbReference type="EMBL" id="CAJNOH010000168">
    <property type="protein sequence ID" value="CAF0922281.1"/>
    <property type="molecule type" value="Genomic_DNA"/>
</dbReference>
<evidence type="ECO:0000256" key="1">
    <source>
        <dbReference type="ARBA" id="ARBA00004173"/>
    </source>
</evidence>
<evidence type="ECO:0000256" key="3">
    <source>
        <dbReference type="ARBA" id="ARBA00010930"/>
    </source>
</evidence>
<evidence type="ECO:0000259" key="15">
    <source>
        <dbReference type="PROSITE" id="PS50075"/>
    </source>
</evidence>
<dbReference type="SUPFAM" id="SSF47336">
    <property type="entry name" value="ACP-like"/>
    <property type="match status" value="1"/>
</dbReference>
<evidence type="ECO:0000313" key="16">
    <source>
        <dbReference type="EMBL" id="CAF0922281.1"/>
    </source>
</evidence>
<keyword evidence="5 14" id="KW-0596">Phosphopantetheine</keyword>
<evidence type="ECO:0000256" key="2">
    <source>
        <dbReference type="ARBA" id="ARBA00005194"/>
    </source>
</evidence>
<comment type="pathway">
    <text evidence="2">Lipid metabolism; fatty acid biosynthesis.</text>
</comment>